<dbReference type="GO" id="GO:0005737">
    <property type="term" value="C:cytoplasm"/>
    <property type="evidence" value="ECO:0007669"/>
    <property type="project" value="TreeGrafter"/>
</dbReference>
<dbReference type="PANTHER" id="PTHR23003:SF3">
    <property type="entry name" value="FI21236P1-RELATED"/>
    <property type="match status" value="1"/>
</dbReference>
<reference evidence="5" key="1">
    <citation type="submission" date="2021-06" db="EMBL/GenBank/DDBJ databases">
        <authorList>
            <person name="Kallberg Y."/>
            <person name="Tangrot J."/>
            <person name="Rosling A."/>
        </authorList>
    </citation>
    <scope>NUCLEOTIDE SEQUENCE</scope>
    <source>
        <strain evidence="5">BR232B</strain>
    </source>
</reference>
<dbReference type="GO" id="GO:0005634">
    <property type="term" value="C:nucleus"/>
    <property type="evidence" value="ECO:0007669"/>
    <property type="project" value="TreeGrafter"/>
</dbReference>
<dbReference type="PROSITE" id="PS50102">
    <property type="entry name" value="RRM"/>
    <property type="match status" value="3"/>
</dbReference>
<dbReference type="FunFam" id="3.30.70.330:FF:000145">
    <property type="entry name" value="Putative RNP domain-containing protein"/>
    <property type="match status" value="1"/>
</dbReference>
<dbReference type="InterPro" id="IPR012677">
    <property type="entry name" value="Nucleotide-bd_a/b_plait_sf"/>
</dbReference>
<feature type="domain" description="RRM" evidence="4">
    <location>
        <begin position="303"/>
        <end position="380"/>
    </location>
</feature>
<dbReference type="GO" id="GO:0003729">
    <property type="term" value="F:mRNA binding"/>
    <property type="evidence" value="ECO:0007669"/>
    <property type="project" value="TreeGrafter"/>
</dbReference>
<name>A0A9N9GGV9_9GLOM</name>
<gene>
    <name evidence="5" type="ORF">PBRASI_LOCUS7962</name>
</gene>
<dbReference type="SUPFAM" id="SSF54928">
    <property type="entry name" value="RNA-binding domain, RBD"/>
    <property type="match status" value="3"/>
</dbReference>
<dbReference type="EMBL" id="CAJVPI010001324">
    <property type="protein sequence ID" value="CAG8607082.1"/>
    <property type="molecule type" value="Genomic_DNA"/>
</dbReference>
<comment type="caution">
    <text evidence="5">The sequence shown here is derived from an EMBL/GenBank/DDBJ whole genome shotgun (WGS) entry which is preliminary data.</text>
</comment>
<dbReference type="PANTHER" id="PTHR23003">
    <property type="entry name" value="RNA RECOGNITION MOTIF RRM DOMAIN CONTAINING PROTEIN"/>
    <property type="match status" value="1"/>
</dbReference>
<feature type="region of interest" description="Disordered" evidence="3">
    <location>
        <begin position="267"/>
        <end position="296"/>
    </location>
</feature>
<dbReference type="AlphaFoldDB" id="A0A9N9GGV9"/>
<sequence>MSAGPHTPSDDRPPDARNRSVAGDLITVHEEEDDESHKFKDDYNGEERQRDRTNDEDLFRRRRRSGSHSPSRGRRSPSRSRRSRSPRQTPRRSLSPRTPSQGTYPDSYGTTKGRSSYNDPYENDRRERESDRDRAREPHRERNRREHSRSRERSARSFRSDRSYSQRIIARESAAMAASQKSQKECRVYVGNLAYEVKWAQLKDFMRQAGEVVFADVLMQPNGMSKGCGVVEYRTPEDARRAIQTLNDTDLLGRPVFIREDRESEAKFGTGLPNRASDRSGGGSNNVHNGGNNAGGVGGNAGRQIFVGNLPYSVGWQELKDLFRNAGNIIRADILIGHDRRSKGSGTVLFETPIDAANAISKYDGYEWNGRRIEVREDRFAGGPPPPRFAGRPRLYNPSYGGGSGGPYYGGGYGSGYISMSGGPGQYETYGGGYGEFGGSGGMLDYSGGEFGGNYGAPYGAGPGYDGTSGYYGAQGSSSGGVSGTQVYVKNLPYTTTNLDLRELFKHCGNVVRTEILEINGRPRGAGIVQFENYESARLAIEKFNGYTYGGRAIDVIFDRFAQ</sequence>
<feature type="compositionally biased region" description="Polar residues" evidence="3">
    <location>
        <begin position="101"/>
        <end position="118"/>
    </location>
</feature>
<organism evidence="5 6">
    <name type="scientific">Paraglomus brasilianum</name>
    <dbReference type="NCBI Taxonomy" id="144538"/>
    <lineage>
        <taxon>Eukaryota</taxon>
        <taxon>Fungi</taxon>
        <taxon>Fungi incertae sedis</taxon>
        <taxon>Mucoromycota</taxon>
        <taxon>Glomeromycotina</taxon>
        <taxon>Glomeromycetes</taxon>
        <taxon>Paraglomerales</taxon>
        <taxon>Paraglomeraceae</taxon>
        <taxon>Paraglomus</taxon>
    </lineage>
</organism>
<dbReference type="Pfam" id="PF00076">
    <property type="entry name" value="RRM_1"/>
    <property type="match status" value="3"/>
</dbReference>
<dbReference type="SMART" id="SM00360">
    <property type="entry name" value="RRM"/>
    <property type="match status" value="3"/>
</dbReference>
<dbReference type="OrthoDB" id="1049195at2759"/>
<evidence type="ECO:0000256" key="3">
    <source>
        <dbReference type="SAM" id="MobiDB-lite"/>
    </source>
</evidence>
<dbReference type="Proteomes" id="UP000789739">
    <property type="component" value="Unassembled WGS sequence"/>
</dbReference>
<keyword evidence="6" id="KW-1185">Reference proteome</keyword>
<evidence type="ECO:0000259" key="4">
    <source>
        <dbReference type="PROSITE" id="PS50102"/>
    </source>
</evidence>
<dbReference type="Gene3D" id="3.30.70.330">
    <property type="match status" value="3"/>
</dbReference>
<feature type="compositionally biased region" description="Basic and acidic residues" evidence="3">
    <location>
        <begin position="8"/>
        <end position="18"/>
    </location>
</feature>
<proteinExistence type="predicted"/>
<feature type="domain" description="RRM" evidence="4">
    <location>
        <begin position="485"/>
        <end position="561"/>
    </location>
</feature>
<dbReference type="InterPro" id="IPR050374">
    <property type="entry name" value="RRT5_SRSF_SR"/>
</dbReference>
<evidence type="ECO:0000256" key="2">
    <source>
        <dbReference type="PROSITE-ProRule" id="PRU00176"/>
    </source>
</evidence>
<evidence type="ECO:0000313" key="6">
    <source>
        <dbReference type="Proteomes" id="UP000789739"/>
    </source>
</evidence>
<feature type="compositionally biased region" description="Basic residues" evidence="3">
    <location>
        <begin position="60"/>
        <end position="85"/>
    </location>
</feature>
<dbReference type="CDD" id="cd00590">
    <property type="entry name" value="RRM_SF"/>
    <property type="match status" value="1"/>
</dbReference>
<feature type="domain" description="RRM" evidence="4">
    <location>
        <begin position="186"/>
        <end position="263"/>
    </location>
</feature>
<feature type="region of interest" description="Disordered" evidence="3">
    <location>
        <begin position="1"/>
        <end position="164"/>
    </location>
</feature>
<protein>
    <submittedName>
        <fullName evidence="5">7549_t:CDS:1</fullName>
    </submittedName>
</protein>
<evidence type="ECO:0000313" key="5">
    <source>
        <dbReference type="EMBL" id="CAG8607082.1"/>
    </source>
</evidence>
<feature type="compositionally biased region" description="Basic and acidic residues" evidence="3">
    <location>
        <begin position="35"/>
        <end position="59"/>
    </location>
</feature>
<dbReference type="InterPro" id="IPR000504">
    <property type="entry name" value="RRM_dom"/>
</dbReference>
<feature type="compositionally biased region" description="Basic and acidic residues" evidence="3">
    <location>
        <begin position="122"/>
        <end position="164"/>
    </location>
</feature>
<feature type="compositionally biased region" description="Low complexity" evidence="3">
    <location>
        <begin position="86"/>
        <end position="100"/>
    </location>
</feature>
<keyword evidence="1 2" id="KW-0694">RNA-binding</keyword>
<dbReference type="InterPro" id="IPR035979">
    <property type="entry name" value="RBD_domain_sf"/>
</dbReference>
<accession>A0A9N9GGV9</accession>
<dbReference type="FunFam" id="3.30.70.330:FF:000232">
    <property type="entry name" value="RNA-binding domain-containing protein"/>
    <property type="match status" value="1"/>
</dbReference>
<evidence type="ECO:0000256" key="1">
    <source>
        <dbReference type="ARBA" id="ARBA00022884"/>
    </source>
</evidence>